<accession>F4L8A8</accession>
<dbReference type="InterPro" id="IPR000743">
    <property type="entry name" value="Glyco_hydro_28"/>
</dbReference>
<keyword evidence="4" id="KW-0325">Glycoprotein</keyword>
<keyword evidence="11" id="KW-0614">Plasmid</keyword>
<proteinExistence type="inferred from homology"/>
<evidence type="ECO:0000256" key="2">
    <source>
        <dbReference type="ARBA" id="ARBA00022737"/>
    </source>
</evidence>
<protein>
    <recommendedName>
        <fullName evidence="13">Glycoside hydrolase family 28</fullName>
    </recommendedName>
</protein>
<dbReference type="PANTHER" id="PTHR31736:SF9">
    <property type="entry name" value="ENDO-XYLOGALACTURONAN HYDROLASE A-RELATED"/>
    <property type="match status" value="1"/>
</dbReference>
<organism evidence="11 12">
    <name type="scientific">Haliscomenobacter hydrossis (strain ATCC 27775 / DSM 1100 / LMG 10767 / O)</name>
    <dbReference type="NCBI Taxonomy" id="760192"/>
    <lineage>
        <taxon>Bacteria</taxon>
        <taxon>Pseudomonadati</taxon>
        <taxon>Bacteroidota</taxon>
        <taxon>Saprospiria</taxon>
        <taxon>Saprospirales</taxon>
        <taxon>Haliscomenobacteraceae</taxon>
        <taxon>Haliscomenobacter</taxon>
    </lineage>
</organism>
<dbReference type="GO" id="GO:0004650">
    <property type="term" value="F:polygalacturonase activity"/>
    <property type="evidence" value="ECO:0007669"/>
    <property type="project" value="InterPro"/>
</dbReference>
<evidence type="ECO:0000256" key="7">
    <source>
        <dbReference type="ARBA" id="ARBA00023326"/>
    </source>
</evidence>
<feature type="chain" id="PRO_5003310803" description="Glycoside hydrolase family 28" evidence="10">
    <location>
        <begin position="18"/>
        <end position="483"/>
    </location>
</feature>
<dbReference type="InterPro" id="IPR012334">
    <property type="entry name" value="Pectin_lyas_fold"/>
</dbReference>
<dbReference type="Proteomes" id="UP000008461">
    <property type="component" value="Plasmid pHALHY03"/>
</dbReference>
<keyword evidence="2" id="KW-0677">Repeat</keyword>
<comment type="function">
    <text evidence="8">Pectinolytic enzyme involved in the degradation of xylogalacturonan (xga), a galacturonan backbone heavily substituted with xylose, and which is one important component of the hairy regions of pectin. Activity requires a galacturonic acid backbone substituted with xylose.</text>
</comment>
<reference evidence="11 12" key="1">
    <citation type="journal article" date="2011" name="Stand. Genomic Sci.">
        <title>Complete genome sequence of Haliscomenobacter hydrossis type strain (O).</title>
        <authorList>
            <consortium name="US DOE Joint Genome Institute (JGI-PGF)"/>
            <person name="Daligault H."/>
            <person name="Lapidus A."/>
            <person name="Zeytun A."/>
            <person name="Nolan M."/>
            <person name="Lucas S."/>
            <person name="Del Rio T.G."/>
            <person name="Tice H."/>
            <person name="Cheng J.F."/>
            <person name="Tapia R."/>
            <person name="Han C."/>
            <person name="Goodwin L."/>
            <person name="Pitluck S."/>
            <person name="Liolios K."/>
            <person name="Pagani I."/>
            <person name="Ivanova N."/>
            <person name="Huntemann M."/>
            <person name="Mavromatis K."/>
            <person name="Mikhailova N."/>
            <person name="Pati A."/>
            <person name="Chen A."/>
            <person name="Palaniappan K."/>
            <person name="Land M."/>
            <person name="Hauser L."/>
            <person name="Brambilla E.M."/>
            <person name="Rohde M."/>
            <person name="Verbarg S."/>
            <person name="Goker M."/>
            <person name="Bristow J."/>
            <person name="Eisen J.A."/>
            <person name="Markowitz V."/>
            <person name="Hugenholtz P."/>
            <person name="Kyrpides N.C."/>
            <person name="Klenk H.P."/>
            <person name="Woyke T."/>
        </authorList>
    </citation>
    <scope>NUCLEOTIDE SEQUENCE [LARGE SCALE GENOMIC DNA]</scope>
    <source>
        <strain evidence="12">ATCC 27775 / DSM 1100 / LMG 10767 / O</strain>
        <plasmid evidence="12">Plasmid pHALHY03</plasmid>
    </source>
</reference>
<dbReference type="KEGG" id="hhy:Halhy_6803"/>
<name>F4L8A8_HALH1</name>
<keyword evidence="6 9" id="KW-0326">Glycosidase</keyword>
<evidence type="ECO:0000256" key="8">
    <source>
        <dbReference type="ARBA" id="ARBA00037278"/>
    </source>
</evidence>
<reference key="2">
    <citation type="submission" date="2011-04" db="EMBL/GenBank/DDBJ databases">
        <title>Complete sequence of plasmid 3 of Haliscomenobacter hydrossis DSM 1100.</title>
        <authorList>
            <consortium name="US DOE Joint Genome Institute (JGI-PGF)"/>
            <person name="Lucas S."/>
            <person name="Han J."/>
            <person name="Lapidus A."/>
            <person name="Bruce D."/>
            <person name="Goodwin L."/>
            <person name="Pitluck S."/>
            <person name="Peters L."/>
            <person name="Kyrpides N."/>
            <person name="Mavromatis K."/>
            <person name="Ivanova N."/>
            <person name="Ovchinnikova G."/>
            <person name="Pagani I."/>
            <person name="Daligault H."/>
            <person name="Detter J.C."/>
            <person name="Han C."/>
            <person name="Land M."/>
            <person name="Hauser L."/>
            <person name="Markowitz V."/>
            <person name="Cheng J.-F."/>
            <person name="Hugenholtz P."/>
            <person name="Woyke T."/>
            <person name="Wu D."/>
            <person name="Verbarg S."/>
            <person name="Frueling A."/>
            <person name="Brambilla E."/>
            <person name="Klenk H.-P."/>
            <person name="Eisen J.A."/>
        </authorList>
    </citation>
    <scope>NUCLEOTIDE SEQUENCE</scope>
    <source>
        <strain>DSM 1100</strain>
    </source>
</reference>
<dbReference type="GO" id="GO:0000272">
    <property type="term" value="P:polysaccharide catabolic process"/>
    <property type="evidence" value="ECO:0007669"/>
    <property type="project" value="UniProtKB-KW"/>
</dbReference>
<dbReference type="eggNOG" id="COG5434">
    <property type="taxonomic scope" value="Bacteria"/>
</dbReference>
<evidence type="ECO:0000256" key="9">
    <source>
        <dbReference type="RuleBase" id="RU361169"/>
    </source>
</evidence>
<evidence type="ECO:0000256" key="10">
    <source>
        <dbReference type="SAM" id="SignalP"/>
    </source>
</evidence>
<dbReference type="InterPro" id="IPR035953">
    <property type="entry name" value="Dextranase_N-ter"/>
</dbReference>
<feature type="signal peptide" evidence="10">
    <location>
        <begin position="1"/>
        <end position="17"/>
    </location>
</feature>
<evidence type="ECO:0000256" key="3">
    <source>
        <dbReference type="ARBA" id="ARBA00022801"/>
    </source>
</evidence>
<keyword evidence="12" id="KW-1185">Reference proteome</keyword>
<gene>
    <name evidence="11" type="ordered locus">Halhy_6803</name>
</gene>
<dbReference type="Gene3D" id="2.160.20.10">
    <property type="entry name" value="Single-stranded right-handed beta-helix, Pectin lyase-like"/>
    <property type="match status" value="1"/>
</dbReference>
<dbReference type="AlphaFoldDB" id="F4L8A8"/>
<keyword evidence="10" id="KW-0732">Signal</keyword>
<dbReference type="RefSeq" id="WP_013769132.1">
    <property type="nucleotide sequence ID" value="NC_015513.1"/>
</dbReference>
<evidence type="ECO:0008006" key="13">
    <source>
        <dbReference type="Google" id="ProtNLM"/>
    </source>
</evidence>
<dbReference type="Pfam" id="PF00295">
    <property type="entry name" value="Glyco_hydro_28"/>
    <property type="match status" value="1"/>
</dbReference>
<dbReference type="EMBL" id="CP002694">
    <property type="protein sequence ID" value="AEE54616.1"/>
    <property type="molecule type" value="Genomic_DNA"/>
</dbReference>
<dbReference type="PROSITE" id="PS51257">
    <property type="entry name" value="PROKAR_LIPOPROTEIN"/>
    <property type="match status" value="1"/>
</dbReference>
<dbReference type="InterPro" id="IPR011050">
    <property type="entry name" value="Pectin_lyase_fold/virulence"/>
</dbReference>
<sequence>MKNMSLLLFLFCLWSAACDKPEVGAPVVPTTPTASGKLIVYPAPGDLSSVEHLAQSNDYKVEVRRNGDTDYQTIFVYKTDNYWVDTYFGSKPKPQTAASFSSFAFSETAVDIKITCNFPANKVTIRPLNFGINPVQNGNVISFTLSEPKKVSIEVNDRSNPLFLFAEAPDVAPIAATHYYGPGVHHIGLQKTIKSNETVYIAAGAVVEGSFLIPYNTQNVSIKGRGILSMGEWKHESTAVSWLGAHSAIKANGVSNLQMEGLIIANSCGWTIPIYNSDNLTFNNQFKNLKLVSWNGNSDGFWVNGRNHLIDDCFIFNNDDIFMSHGATNCKISNIVAWGGPWGRLYWLSEQTSTSNILFENINLIGKDGGVAVILVDEEKGTKIAMSNITFRNLRIEAHPKTSSYNTNKFLVLNSGYKGVSNWLFENLTIDDKNVDEGDLLGTANSPINGIKFKNFKLGGAKVNSLLDANMDKNEFATGITFE</sequence>
<evidence type="ECO:0000256" key="4">
    <source>
        <dbReference type="ARBA" id="ARBA00023180"/>
    </source>
</evidence>
<keyword evidence="7" id="KW-0624">Polysaccharide degradation</keyword>
<keyword evidence="5" id="KW-0119">Carbohydrate metabolism</keyword>
<evidence type="ECO:0000313" key="12">
    <source>
        <dbReference type="Proteomes" id="UP000008461"/>
    </source>
</evidence>
<evidence type="ECO:0000256" key="6">
    <source>
        <dbReference type="ARBA" id="ARBA00023295"/>
    </source>
</evidence>
<keyword evidence="3 9" id="KW-0378">Hydrolase</keyword>
<comment type="similarity">
    <text evidence="1 9">Belongs to the glycosyl hydrolase 28 family.</text>
</comment>
<dbReference type="HOGENOM" id="CLU_011370_0_0_10"/>
<geneLocation type="plasmid" evidence="11 12">
    <name>pHALHY03</name>
</geneLocation>
<dbReference type="SUPFAM" id="SSF51126">
    <property type="entry name" value="Pectin lyase-like"/>
    <property type="match status" value="1"/>
</dbReference>
<dbReference type="Gene3D" id="2.60.350.10">
    <property type="entry name" value="Dextranase, N-terminal"/>
    <property type="match status" value="1"/>
</dbReference>
<evidence type="ECO:0000256" key="5">
    <source>
        <dbReference type="ARBA" id="ARBA00023277"/>
    </source>
</evidence>
<dbReference type="PANTHER" id="PTHR31736">
    <property type="match status" value="1"/>
</dbReference>
<evidence type="ECO:0000256" key="1">
    <source>
        <dbReference type="ARBA" id="ARBA00008834"/>
    </source>
</evidence>
<evidence type="ECO:0000313" key="11">
    <source>
        <dbReference type="EMBL" id="AEE54616.1"/>
    </source>
</evidence>